<feature type="transmembrane region" description="Helical" evidence="9">
    <location>
        <begin position="201"/>
        <end position="224"/>
    </location>
</feature>
<keyword evidence="12" id="KW-1185">Reference proteome</keyword>
<reference evidence="11" key="1">
    <citation type="submission" date="2025-08" db="UniProtKB">
        <authorList>
            <consortium name="Ensembl"/>
        </authorList>
    </citation>
    <scope>IDENTIFICATION</scope>
</reference>
<organism evidence="11 12">
    <name type="scientific">Erpetoichthys calabaricus</name>
    <name type="common">Rope fish</name>
    <name type="synonym">Calamoichthys calabaricus</name>
    <dbReference type="NCBI Taxonomy" id="27687"/>
    <lineage>
        <taxon>Eukaryota</taxon>
        <taxon>Metazoa</taxon>
        <taxon>Chordata</taxon>
        <taxon>Craniata</taxon>
        <taxon>Vertebrata</taxon>
        <taxon>Euteleostomi</taxon>
        <taxon>Actinopterygii</taxon>
        <taxon>Polypteriformes</taxon>
        <taxon>Polypteridae</taxon>
        <taxon>Erpetoichthys</taxon>
    </lineage>
</organism>
<protein>
    <recommendedName>
        <fullName evidence="10">G-protein coupled receptors family 1 profile domain-containing protein</fullName>
    </recommendedName>
</protein>
<keyword evidence="2" id="KW-1003">Cell membrane</keyword>
<dbReference type="InterPro" id="IPR000276">
    <property type="entry name" value="GPCR_Rhodpsn"/>
</dbReference>
<feature type="transmembrane region" description="Helical" evidence="9">
    <location>
        <begin position="78"/>
        <end position="101"/>
    </location>
</feature>
<dbReference type="GeneTree" id="ENSGT01120000271932"/>
<evidence type="ECO:0000256" key="6">
    <source>
        <dbReference type="ARBA" id="ARBA00023136"/>
    </source>
</evidence>
<proteinExistence type="predicted"/>
<dbReference type="GO" id="GO:0001594">
    <property type="term" value="F:trace-amine receptor activity"/>
    <property type="evidence" value="ECO:0007669"/>
    <property type="project" value="TreeGrafter"/>
</dbReference>
<dbReference type="PROSITE" id="PS50262">
    <property type="entry name" value="G_PROTEIN_RECEP_F1_2"/>
    <property type="match status" value="1"/>
</dbReference>
<feature type="transmembrane region" description="Helical" evidence="9">
    <location>
        <begin position="296"/>
        <end position="319"/>
    </location>
</feature>
<dbReference type="PRINTS" id="PR00237">
    <property type="entry name" value="GPCRRHODOPSN"/>
</dbReference>
<keyword evidence="7" id="KW-0675">Receptor</keyword>
<evidence type="ECO:0000256" key="8">
    <source>
        <dbReference type="ARBA" id="ARBA00023224"/>
    </source>
</evidence>
<feature type="domain" description="G-protein coupled receptors family 1 profile" evidence="10">
    <location>
        <begin position="58"/>
        <end position="312"/>
    </location>
</feature>
<feature type="transmembrane region" description="Helical" evidence="9">
    <location>
        <begin position="160"/>
        <end position="181"/>
    </location>
</feature>
<dbReference type="InterPro" id="IPR050569">
    <property type="entry name" value="TAAR"/>
</dbReference>
<evidence type="ECO:0000313" key="12">
    <source>
        <dbReference type="Proteomes" id="UP000694620"/>
    </source>
</evidence>
<dbReference type="SUPFAM" id="SSF81321">
    <property type="entry name" value="Family A G protein-coupled receptor-like"/>
    <property type="match status" value="1"/>
</dbReference>
<keyword evidence="8" id="KW-0807">Transducer</keyword>
<sequence length="387" mass="44317">TGVRDKMDCQPTTGHNLISLIWTDMDYNGLKLGRCFPHINASCLCIFWIILIPVTICGNLLVIISISHFLQLHTPTNFLLLSLAVADFLVGLFVLPFSFIFQIEFCWYFGAIYCYVYQTLANLFDVAIVTHMALISIDRYIAVCNPFFYSSEITLNVTKVSIVVMWLYSFVFTFTFLYFGYVETEGCEQTCLVNGYDFGPYVFLIFIFIIPYSVMICSYTRIFIVAKRHSKAIKCLIEKTQSVESSNSNTPKASETKAAKTLGLVVGVFMICWLPLTLFDFSVYDYSILFVEIRDLLVLISEVSFGVNPILYAFFYPWFRKALKIISSFKIFRPASSVINLFKYLKSKLSVKHLFPRSILFLPVFDCSNDILDGLFRLHSAGHFTNL</sequence>
<evidence type="ECO:0000256" key="9">
    <source>
        <dbReference type="SAM" id="Phobius"/>
    </source>
</evidence>
<evidence type="ECO:0000256" key="5">
    <source>
        <dbReference type="ARBA" id="ARBA00023040"/>
    </source>
</evidence>
<dbReference type="Pfam" id="PF00001">
    <property type="entry name" value="7tm_1"/>
    <property type="match status" value="1"/>
</dbReference>
<evidence type="ECO:0000256" key="3">
    <source>
        <dbReference type="ARBA" id="ARBA00022692"/>
    </source>
</evidence>
<keyword evidence="3 9" id="KW-0812">Transmembrane</keyword>
<dbReference type="SMART" id="SM01381">
    <property type="entry name" value="7TM_GPCR_Srsx"/>
    <property type="match status" value="1"/>
</dbReference>
<keyword evidence="6 9" id="KW-0472">Membrane</keyword>
<dbReference type="Ensembl" id="ENSECRT00000031364.1">
    <property type="protein sequence ID" value="ENSECRP00000030719.1"/>
    <property type="gene ID" value="ENSECRG00000020788.1"/>
</dbReference>
<evidence type="ECO:0000256" key="7">
    <source>
        <dbReference type="ARBA" id="ARBA00023170"/>
    </source>
</evidence>
<feature type="transmembrane region" description="Helical" evidence="9">
    <location>
        <begin position="39"/>
        <end position="66"/>
    </location>
</feature>
<dbReference type="AlphaFoldDB" id="A0A8C4THM0"/>
<keyword evidence="4 9" id="KW-1133">Transmembrane helix</keyword>
<evidence type="ECO:0000256" key="2">
    <source>
        <dbReference type="ARBA" id="ARBA00022475"/>
    </source>
</evidence>
<reference evidence="11" key="2">
    <citation type="submission" date="2025-09" db="UniProtKB">
        <authorList>
            <consortium name="Ensembl"/>
        </authorList>
    </citation>
    <scope>IDENTIFICATION</scope>
</reference>
<evidence type="ECO:0000256" key="4">
    <source>
        <dbReference type="ARBA" id="ARBA00022989"/>
    </source>
</evidence>
<dbReference type="InterPro" id="IPR017452">
    <property type="entry name" value="GPCR_Rhodpsn_7TM"/>
</dbReference>
<dbReference type="PANTHER" id="PTHR24249">
    <property type="entry name" value="HISTAMINE RECEPTOR-RELATED G-PROTEIN COUPLED RECEPTOR"/>
    <property type="match status" value="1"/>
</dbReference>
<keyword evidence="5" id="KW-0297">G-protein coupled receptor</keyword>
<feature type="transmembrane region" description="Helical" evidence="9">
    <location>
        <begin position="262"/>
        <end position="284"/>
    </location>
</feature>
<evidence type="ECO:0000256" key="1">
    <source>
        <dbReference type="ARBA" id="ARBA00004651"/>
    </source>
</evidence>
<comment type="subcellular location">
    <subcellularLocation>
        <location evidence="1">Cell membrane</location>
        <topology evidence="1">Multi-pass membrane protein</topology>
    </subcellularLocation>
</comment>
<dbReference type="PANTHER" id="PTHR24249:SF307">
    <property type="entry name" value="TRACE AMINE-ASSOCIATED RECEPTOR 5"/>
    <property type="match status" value="1"/>
</dbReference>
<name>A0A8C4THM0_ERPCA</name>
<accession>A0A8C4THM0</accession>
<dbReference type="Gene3D" id="1.20.1070.10">
    <property type="entry name" value="Rhodopsin 7-helix transmembrane proteins"/>
    <property type="match status" value="1"/>
</dbReference>
<evidence type="ECO:0000313" key="11">
    <source>
        <dbReference type="Ensembl" id="ENSECRP00000030719.1"/>
    </source>
</evidence>
<evidence type="ECO:0000259" key="10">
    <source>
        <dbReference type="PROSITE" id="PS50262"/>
    </source>
</evidence>
<dbReference type="GO" id="GO:0005886">
    <property type="term" value="C:plasma membrane"/>
    <property type="evidence" value="ECO:0007669"/>
    <property type="project" value="UniProtKB-SubCell"/>
</dbReference>
<dbReference type="Proteomes" id="UP000694620">
    <property type="component" value="Unassembled WGS sequence"/>
</dbReference>